<feature type="transmembrane region" description="Helical" evidence="1">
    <location>
        <begin position="43"/>
        <end position="61"/>
    </location>
</feature>
<dbReference type="STRING" id="490189.SAMN02927903_03183"/>
<accession>A0A1G5KB36</accession>
<dbReference type="OrthoDB" id="1375605at2"/>
<keyword evidence="1" id="KW-1133">Transmembrane helix</keyword>
<dbReference type="RefSeq" id="WP_139149740.1">
    <property type="nucleotide sequence ID" value="NZ_FMVF01000024.1"/>
</dbReference>
<protein>
    <submittedName>
        <fullName evidence="2">Uncharacterized protein</fullName>
    </submittedName>
</protein>
<dbReference type="EMBL" id="FMVF01000024">
    <property type="protein sequence ID" value="SCY97189.1"/>
    <property type="molecule type" value="Genomic_DNA"/>
</dbReference>
<dbReference type="AlphaFoldDB" id="A0A1G5KB36"/>
<evidence type="ECO:0000313" key="3">
    <source>
        <dbReference type="Proteomes" id="UP000199354"/>
    </source>
</evidence>
<dbReference type="Proteomes" id="UP000199354">
    <property type="component" value="Unassembled WGS sequence"/>
</dbReference>
<feature type="transmembrane region" description="Helical" evidence="1">
    <location>
        <begin position="106"/>
        <end position="127"/>
    </location>
</feature>
<keyword evidence="1" id="KW-0812">Transmembrane</keyword>
<feature type="transmembrane region" description="Helical" evidence="1">
    <location>
        <begin position="12"/>
        <end position="31"/>
    </location>
</feature>
<sequence length="132" mass="15177">MKNNRFRPLVELTFLTGLAFAGHMLLFQYWFSGRDANFRYSLVELYGFFFLCSAVILFLLIRMRHNNIDSVGNAFMALTVVKMVLAYVLLHPILGDTHAEVAAEKTNFFVVFLLFLTFETALAIRLLGDEKK</sequence>
<organism evidence="2 3">
    <name type="scientific">Flavobacterium caeni</name>
    <dbReference type="NCBI Taxonomy" id="490189"/>
    <lineage>
        <taxon>Bacteria</taxon>
        <taxon>Pseudomonadati</taxon>
        <taxon>Bacteroidota</taxon>
        <taxon>Flavobacteriia</taxon>
        <taxon>Flavobacteriales</taxon>
        <taxon>Flavobacteriaceae</taxon>
        <taxon>Flavobacterium</taxon>
    </lineage>
</organism>
<evidence type="ECO:0000313" key="2">
    <source>
        <dbReference type="EMBL" id="SCY97189.1"/>
    </source>
</evidence>
<name>A0A1G5KB36_9FLAO</name>
<keyword evidence="3" id="KW-1185">Reference proteome</keyword>
<proteinExistence type="predicted"/>
<evidence type="ECO:0000256" key="1">
    <source>
        <dbReference type="SAM" id="Phobius"/>
    </source>
</evidence>
<reference evidence="2 3" key="1">
    <citation type="submission" date="2016-10" db="EMBL/GenBank/DDBJ databases">
        <authorList>
            <person name="de Groot N.N."/>
        </authorList>
    </citation>
    <scope>NUCLEOTIDE SEQUENCE [LARGE SCALE GENOMIC DNA]</scope>
    <source>
        <strain evidence="2 3">CGMCC 1.7031</strain>
    </source>
</reference>
<keyword evidence="1" id="KW-0472">Membrane</keyword>
<feature type="transmembrane region" description="Helical" evidence="1">
    <location>
        <begin position="73"/>
        <end position="94"/>
    </location>
</feature>
<gene>
    <name evidence="2" type="ORF">SAMN02927903_03183</name>
</gene>